<evidence type="ECO:0000256" key="4">
    <source>
        <dbReference type="ARBA" id="ARBA00023242"/>
    </source>
</evidence>
<dbReference type="InterPro" id="IPR026741">
    <property type="entry name" value="SNO"/>
</dbReference>
<evidence type="ECO:0000259" key="8">
    <source>
        <dbReference type="Pfam" id="PF13872"/>
    </source>
</evidence>
<evidence type="ECO:0000256" key="5">
    <source>
        <dbReference type="ARBA" id="ARBA00073422"/>
    </source>
</evidence>
<keyword evidence="4" id="KW-0539">Nucleus</keyword>
<dbReference type="PANTHER" id="PTHR12706">
    <property type="entry name" value="STRAWBERRY NOTCH-RELATED"/>
    <property type="match status" value="1"/>
</dbReference>
<dbReference type="PANTHER" id="PTHR12706:SF8">
    <property type="entry name" value="PROTEIN STRAWBERRY NOTCH HOMOLOG 1"/>
    <property type="match status" value="1"/>
</dbReference>
<dbReference type="Gene3D" id="3.40.50.300">
    <property type="entry name" value="P-loop containing nucleotide triphosphate hydrolases"/>
    <property type="match status" value="2"/>
</dbReference>
<dbReference type="InterPro" id="IPR026937">
    <property type="entry name" value="SBNO_Helicase_C_dom"/>
</dbReference>
<dbReference type="InterPro" id="IPR027417">
    <property type="entry name" value="P-loop_NTPase"/>
</dbReference>
<reference evidence="10" key="2">
    <citation type="submission" date="2025-09" db="UniProtKB">
        <authorList>
            <consortium name="Ensembl"/>
        </authorList>
    </citation>
    <scope>IDENTIFICATION</scope>
</reference>
<dbReference type="Ensembl" id="ENSAZOT00000027479.1">
    <property type="protein sequence ID" value="ENSAZOP00000025626.1"/>
    <property type="gene ID" value="ENSAZOG00000013957.1"/>
</dbReference>
<name>A0A8B9ZZ82_9AVES</name>
<keyword evidence="11" id="KW-1185">Reference proteome</keyword>
<protein>
    <recommendedName>
        <fullName evidence="5">Protein strawberry notch homolog 1</fullName>
    </recommendedName>
</protein>
<dbReference type="GO" id="GO:0006355">
    <property type="term" value="P:regulation of DNA-templated transcription"/>
    <property type="evidence" value="ECO:0007669"/>
    <property type="project" value="InterPro"/>
</dbReference>
<dbReference type="GO" id="GO:0031490">
    <property type="term" value="F:chromatin DNA binding"/>
    <property type="evidence" value="ECO:0007669"/>
    <property type="project" value="TreeGrafter"/>
</dbReference>
<evidence type="ECO:0000313" key="10">
    <source>
        <dbReference type="Ensembl" id="ENSAZOP00000025626.1"/>
    </source>
</evidence>
<dbReference type="Pfam" id="PF13872">
    <property type="entry name" value="AAA_34"/>
    <property type="match status" value="1"/>
</dbReference>
<feature type="domain" description="SBNO alpha/beta" evidence="9">
    <location>
        <begin position="788"/>
        <end position="862"/>
    </location>
</feature>
<accession>A0A8B9ZZ82</accession>
<dbReference type="AlphaFoldDB" id="A0A8B9ZZ82"/>
<dbReference type="Pfam" id="PF13871">
    <property type="entry name" value="Helicase_C_4"/>
    <property type="match status" value="1"/>
</dbReference>
<dbReference type="GO" id="GO:0009967">
    <property type="term" value="P:positive regulation of signal transduction"/>
    <property type="evidence" value="ECO:0007669"/>
    <property type="project" value="UniProtKB-ARBA"/>
</dbReference>
<keyword evidence="6" id="KW-0812">Transmembrane</keyword>
<feature type="transmembrane region" description="Helical" evidence="6">
    <location>
        <begin position="862"/>
        <end position="885"/>
    </location>
</feature>
<feature type="domain" description="Strawberry notch AAA" evidence="8">
    <location>
        <begin position="21"/>
        <end position="321"/>
    </location>
</feature>
<comment type="subcellular location">
    <subcellularLocation>
        <location evidence="1">Nucleus</location>
    </subcellularLocation>
</comment>
<dbReference type="GO" id="GO:0042393">
    <property type="term" value="F:histone binding"/>
    <property type="evidence" value="ECO:0007669"/>
    <property type="project" value="TreeGrafter"/>
</dbReference>
<evidence type="ECO:0000256" key="2">
    <source>
        <dbReference type="ARBA" id="ARBA00006992"/>
    </source>
</evidence>
<reference evidence="10" key="1">
    <citation type="submission" date="2025-08" db="UniProtKB">
        <authorList>
            <consortium name="Ensembl"/>
        </authorList>
    </citation>
    <scope>IDENTIFICATION</scope>
</reference>
<dbReference type="Pfam" id="PF25373">
    <property type="entry name" value="SBNO"/>
    <property type="match status" value="1"/>
</dbReference>
<dbReference type="SUPFAM" id="SSF52540">
    <property type="entry name" value="P-loop containing nucleoside triphosphate hydrolases"/>
    <property type="match status" value="2"/>
</dbReference>
<proteinExistence type="inferred from homology"/>
<evidence type="ECO:0000256" key="3">
    <source>
        <dbReference type="ARBA" id="ARBA00023054"/>
    </source>
</evidence>
<comment type="similarity">
    <text evidence="2">Belongs to the SBNO family.</text>
</comment>
<keyword evidence="3" id="KW-0175">Coiled coil</keyword>
<dbReference type="Proteomes" id="UP000694549">
    <property type="component" value="Unplaced"/>
</dbReference>
<keyword evidence="6" id="KW-0472">Membrane</keyword>
<sequence length="980" mass="110126">MMFSSSSFLPLPSQPVKIGLRHPDPVVETSSLSSVTPPDVWYQTSISEETIDNGWLSALQLEAITYAAQQHETFLPNGDRAGFLIGDGAGVGKGRTIAGIIYENYLLGRKRAVWFSVSNDLKYDAERDLRDIGAKNILVHSLNKISSKHNGSVKKGVIFATYSSLIGESQSGGKYKTRLKQLLHWCGEDFDGVIVFDECHKAKNLCPVGSSKPTKTGLAVLELQNKLPKARVVYASATGASEPRNMAYMNRLGIWGEGTPFREFSDFIQAVERRGVGAMEIVAMDMKLRGMYIARQLSFSGVTFKIDEVLLSQEYVKMYNKSVKLWVCARERFQQAADLIDAEQRMKKSMWGQFWSAHQRFFKYLCIASKVKRVVQLAREEIKNGKCVVIGLQSTGEARTLEALEEGGGELNDFVSTAKGVFQSLIEKHFPAPDRKKLFSLLGIDLTAQSNNNSPRDSPCKENKIKNFVTSQDAVERAQQMKKELLDKLEKLAEDLPPNTLDELIDELGGPENVAEMTGRKGRVVSNDDGSISYESRSELDVPVEILNITEKQRFMDGDKNIAIISEAASSGISLQADRRAKNQRRRVHMTLELPWSADRAIQQFGRTHRSNQVTAPEYVFLISELAGEQRFASIVAKRLESLGALTHGDRRATETRDLSRFNFDNKVTVLFLFENVRQGLIGVGLINVEDRSGILTLDKDYNNIGKFLNRILGMEVHQQNALFQYFSDTLNAVIQNAKKNGRYDMGILDLGSGDEKVRKADVKKFLTPGYSTSGHVELYTISVERGMSWDEATKLWAEQTGPDDGFYLSLQVRSFKTAILVKEVNPKKKLFLVYRPNTGKQLKLETCADLKKKYKKVTIKMMLVSSFVFLFFSHVCIQLCLGLVCEVGLRCRTYYVLCGSVLSVWTKVEGVLASVSGTNVKMQIVRLRTEDGQRIVGKWLCLLLYFHFEVEVVSQQLAVQQQQIWQQHHPQSITNFNNA</sequence>
<evidence type="ECO:0000259" key="7">
    <source>
        <dbReference type="Pfam" id="PF13871"/>
    </source>
</evidence>
<dbReference type="InterPro" id="IPR039187">
    <property type="entry name" value="SNO_AAA"/>
</dbReference>
<evidence type="ECO:0000259" key="9">
    <source>
        <dbReference type="Pfam" id="PF25373"/>
    </source>
</evidence>
<evidence type="ECO:0000313" key="11">
    <source>
        <dbReference type="Proteomes" id="UP000694549"/>
    </source>
</evidence>
<dbReference type="InterPro" id="IPR057332">
    <property type="entry name" value="SBNO_a/b_dom"/>
</dbReference>
<dbReference type="FunFam" id="3.40.50.300:FF:000282">
    <property type="entry name" value="Strawberry notch homolog 1 (Drosophila)"/>
    <property type="match status" value="1"/>
</dbReference>
<evidence type="ECO:0000256" key="6">
    <source>
        <dbReference type="SAM" id="Phobius"/>
    </source>
</evidence>
<feature type="domain" description="Strawberry notch helicase C" evidence="7">
    <location>
        <begin position="499"/>
        <end position="750"/>
    </location>
</feature>
<keyword evidence="6" id="KW-1133">Transmembrane helix</keyword>
<dbReference type="GO" id="GO:0005634">
    <property type="term" value="C:nucleus"/>
    <property type="evidence" value="ECO:0007669"/>
    <property type="project" value="UniProtKB-SubCell"/>
</dbReference>
<evidence type="ECO:0000256" key="1">
    <source>
        <dbReference type="ARBA" id="ARBA00004123"/>
    </source>
</evidence>
<organism evidence="10 11">
    <name type="scientific">Anas zonorhyncha</name>
    <name type="common">Eastern spot-billed duck</name>
    <dbReference type="NCBI Taxonomy" id="75864"/>
    <lineage>
        <taxon>Eukaryota</taxon>
        <taxon>Metazoa</taxon>
        <taxon>Chordata</taxon>
        <taxon>Craniata</taxon>
        <taxon>Vertebrata</taxon>
        <taxon>Euteleostomi</taxon>
        <taxon>Archelosauria</taxon>
        <taxon>Archosauria</taxon>
        <taxon>Dinosauria</taxon>
        <taxon>Saurischia</taxon>
        <taxon>Theropoda</taxon>
        <taxon>Coelurosauria</taxon>
        <taxon>Aves</taxon>
        <taxon>Neognathae</taxon>
        <taxon>Galloanserae</taxon>
        <taxon>Anseriformes</taxon>
        <taxon>Anatidae</taxon>
        <taxon>Anatinae</taxon>
        <taxon>Anas</taxon>
    </lineage>
</organism>